<proteinExistence type="predicted"/>
<gene>
    <name evidence="1" type="ORF">GBAR_LOCUS8081</name>
</gene>
<evidence type="ECO:0000313" key="2">
    <source>
        <dbReference type="Proteomes" id="UP001174909"/>
    </source>
</evidence>
<evidence type="ECO:0000313" key="1">
    <source>
        <dbReference type="EMBL" id="CAI8012591.1"/>
    </source>
</evidence>
<keyword evidence="2" id="KW-1185">Reference proteome</keyword>
<protein>
    <submittedName>
        <fullName evidence="1">Uncharacterized protein MJ1618</fullName>
    </submittedName>
</protein>
<dbReference type="InterPro" id="IPR011051">
    <property type="entry name" value="RmlC_Cupin_sf"/>
</dbReference>
<dbReference type="InterPro" id="IPR014710">
    <property type="entry name" value="RmlC-like_jellyroll"/>
</dbReference>
<dbReference type="Gene3D" id="2.60.120.10">
    <property type="entry name" value="Jelly Rolls"/>
    <property type="match status" value="1"/>
</dbReference>
<sequence length="103" mass="11265">MEAKGVEEEAREHTRRADVEAFVTKDGSVVRELMHPNVHGNSNTSVAECIVAPGQTTLLHKHHKSEEIYHITAGSGLMELGGPDNSWFRLVTLCALTLALSTE</sequence>
<name>A0AA35RLS6_GEOBA</name>
<dbReference type="PANTHER" id="PTHR36114">
    <property type="entry name" value="16.7 KDA PROTEIN IN WHIE LOCUS"/>
    <property type="match status" value="1"/>
</dbReference>
<comment type="caution">
    <text evidence="1">The sequence shown here is derived from an EMBL/GenBank/DDBJ whole genome shotgun (WGS) entry which is preliminary data.</text>
</comment>
<accession>A0AA35RLS6</accession>
<organism evidence="1 2">
    <name type="scientific">Geodia barretti</name>
    <name type="common">Barrett's horny sponge</name>
    <dbReference type="NCBI Taxonomy" id="519541"/>
    <lineage>
        <taxon>Eukaryota</taxon>
        <taxon>Metazoa</taxon>
        <taxon>Porifera</taxon>
        <taxon>Demospongiae</taxon>
        <taxon>Heteroscleromorpha</taxon>
        <taxon>Tetractinellida</taxon>
        <taxon>Astrophorina</taxon>
        <taxon>Geodiidae</taxon>
        <taxon>Geodia</taxon>
    </lineage>
</organism>
<dbReference type="InterPro" id="IPR052044">
    <property type="entry name" value="PKS_Associated_Protein"/>
</dbReference>
<dbReference type="Proteomes" id="UP001174909">
    <property type="component" value="Unassembled WGS sequence"/>
</dbReference>
<dbReference type="EMBL" id="CASHTH010001196">
    <property type="protein sequence ID" value="CAI8012591.1"/>
    <property type="molecule type" value="Genomic_DNA"/>
</dbReference>
<dbReference type="PANTHER" id="PTHR36114:SF4">
    <property type="entry name" value="CUPIN 2 CONSERVED BARREL DOMAIN-CONTAINING PROTEIN"/>
    <property type="match status" value="1"/>
</dbReference>
<dbReference type="SUPFAM" id="SSF51182">
    <property type="entry name" value="RmlC-like cupins"/>
    <property type="match status" value="1"/>
</dbReference>
<reference evidence="1" key="1">
    <citation type="submission" date="2023-03" db="EMBL/GenBank/DDBJ databases">
        <authorList>
            <person name="Steffen K."/>
            <person name="Cardenas P."/>
        </authorList>
    </citation>
    <scope>NUCLEOTIDE SEQUENCE</scope>
</reference>
<dbReference type="AlphaFoldDB" id="A0AA35RLS6"/>